<protein>
    <recommendedName>
        <fullName evidence="3">Family with sequence similarity 237 member A</fullName>
    </recommendedName>
</protein>
<evidence type="ECO:0000313" key="2">
    <source>
        <dbReference type="Proteomes" id="UP000287033"/>
    </source>
</evidence>
<dbReference type="STRING" id="137246.A0A401T2M3"/>
<dbReference type="PANTHER" id="PTHR36690:SF2">
    <property type="entry name" value="PROTEIN FAM237A"/>
    <property type="match status" value="1"/>
</dbReference>
<dbReference type="PANTHER" id="PTHR36690">
    <property type="entry name" value="PROTEIN FAM237A"/>
    <property type="match status" value="1"/>
</dbReference>
<accession>A0A401T2M3</accession>
<dbReference type="Proteomes" id="UP000287033">
    <property type="component" value="Unassembled WGS sequence"/>
</dbReference>
<proteinExistence type="predicted"/>
<reference evidence="1 2" key="1">
    <citation type="journal article" date="2018" name="Nat. Ecol. Evol.">
        <title>Shark genomes provide insights into elasmobranch evolution and the origin of vertebrates.</title>
        <authorList>
            <person name="Hara Y"/>
            <person name="Yamaguchi K"/>
            <person name="Onimaru K"/>
            <person name="Kadota M"/>
            <person name="Koyanagi M"/>
            <person name="Keeley SD"/>
            <person name="Tatsumi K"/>
            <person name="Tanaka K"/>
            <person name="Motone F"/>
            <person name="Kageyama Y"/>
            <person name="Nozu R"/>
            <person name="Adachi N"/>
            <person name="Nishimura O"/>
            <person name="Nakagawa R"/>
            <person name="Tanegashima C"/>
            <person name="Kiyatake I"/>
            <person name="Matsumoto R"/>
            <person name="Murakumo K"/>
            <person name="Nishida K"/>
            <person name="Terakita A"/>
            <person name="Kuratani S"/>
            <person name="Sato K"/>
            <person name="Hyodo S Kuraku.S."/>
        </authorList>
    </citation>
    <scope>NUCLEOTIDE SEQUENCE [LARGE SCALE GENOMIC DNA]</scope>
</reference>
<dbReference type="OrthoDB" id="9931800at2759"/>
<comment type="caution">
    <text evidence="1">The sequence shown here is derived from an EMBL/GenBank/DDBJ whole genome shotgun (WGS) entry which is preliminary data.</text>
</comment>
<dbReference type="InterPro" id="IPR040439">
    <property type="entry name" value="FAM237A/B"/>
</dbReference>
<evidence type="ECO:0008006" key="3">
    <source>
        <dbReference type="Google" id="ProtNLM"/>
    </source>
</evidence>
<evidence type="ECO:0000313" key="1">
    <source>
        <dbReference type="EMBL" id="GCC36909.1"/>
    </source>
</evidence>
<keyword evidence="2" id="KW-1185">Reference proteome</keyword>
<organism evidence="1 2">
    <name type="scientific">Chiloscyllium punctatum</name>
    <name type="common">Brownbanded bambooshark</name>
    <name type="synonym">Hemiscyllium punctatum</name>
    <dbReference type="NCBI Taxonomy" id="137246"/>
    <lineage>
        <taxon>Eukaryota</taxon>
        <taxon>Metazoa</taxon>
        <taxon>Chordata</taxon>
        <taxon>Craniata</taxon>
        <taxon>Vertebrata</taxon>
        <taxon>Chondrichthyes</taxon>
        <taxon>Elasmobranchii</taxon>
        <taxon>Galeomorphii</taxon>
        <taxon>Galeoidea</taxon>
        <taxon>Orectolobiformes</taxon>
        <taxon>Hemiscylliidae</taxon>
        <taxon>Chiloscyllium</taxon>
    </lineage>
</organism>
<sequence length="196" mass="22137">MFGLVVNLRTSKMGPTSVRRPVWNHSLIAALFLMGLLFPCTCSCHGQIDPLTLGRANPQCWESSSALLLEMRKPRIADSVSGFWDFMIYLKSSDESKHAALFWVLAQLFWDIYVDCMVSRTHGLGRRRFTDDEKELTALHTQISGRSYVEGGWVSDAREKEVVQDWVGIQVYRSGHGILQNRIAKSMGLKRASSPT</sequence>
<name>A0A401T2M3_CHIPU</name>
<dbReference type="OMA" id="CTMRLTC"/>
<dbReference type="EMBL" id="BEZZ01000907">
    <property type="protein sequence ID" value="GCC36909.1"/>
    <property type="molecule type" value="Genomic_DNA"/>
</dbReference>
<dbReference type="AlphaFoldDB" id="A0A401T2M3"/>
<gene>
    <name evidence="1" type="ORF">chiPu_0015409</name>
</gene>